<comment type="similarity">
    <text evidence="1">Belongs to the DeoC/FbaB aldolase family. DeoC type 1 subfamily.</text>
</comment>
<feature type="active site" description="Schiff-base intermediate with acetaldehyde" evidence="8">
    <location>
        <position position="183"/>
    </location>
</feature>
<dbReference type="PIRSF" id="PIRSF001357">
    <property type="entry name" value="DeoC"/>
    <property type="match status" value="1"/>
</dbReference>
<evidence type="ECO:0000313" key="12">
    <source>
        <dbReference type="Proteomes" id="UP000230605"/>
    </source>
</evidence>
<organism evidence="10 12">
    <name type="scientific">Cercospora beticola</name>
    <name type="common">Sugarbeet leaf spot fungus</name>
    <dbReference type="NCBI Taxonomy" id="122368"/>
    <lineage>
        <taxon>Eukaryota</taxon>
        <taxon>Fungi</taxon>
        <taxon>Dikarya</taxon>
        <taxon>Ascomycota</taxon>
        <taxon>Pezizomycotina</taxon>
        <taxon>Dothideomycetes</taxon>
        <taxon>Dothideomycetidae</taxon>
        <taxon>Mycosphaerellales</taxon>
        <taxon>Mycosphaerellaceae</taxon>
        <taxon>Cercospora</taxon>
    </lineage>
</organism>
<dbReference type="Proteomes" id="UP001302367">
    <property type="component" value="Chromosome 2"/>
</dbReference>
<keyword evidence="4" id="KW-0456">Lyase</keyword>
<dbReference type="Proteomes" id="UP000230605">
    <property type="component" value="Chromosome 1"/>
</dbReference>
<sequence length="279" mass="30119">MTSPYTNQEWQRLIVDVEKNLKIDESKKYDIPDVASTVDHTLLKLDSKSSQFDELCKEAREHQFGSVCVRPEWVKQCVDALKGSGVNVASVVGFHEGTYTLEEKLKDTKISLEGGAAELDMVVNWPQLQKQEYETIYAELVAIRAAAPHPTLIKLILETSQLSDQQIIAGAVLASAAGLDFIKTASGFHGHGATLPHVRLMKAACEYLARNPVPNTATPNQMLVKASGGIRSYDDAIKMLEAGASRLGTSGGVLIAQQAKERAAGTSSTSAPTGSTSEY</sequence>
<dbReference type="CDD" id="cd00959">
    <property type="entry name" value="DeoC"/>
    <property type="match status" value="1"/>
</dbReference>
<comment type="catalytic activity">
    <reaction evidence="7">
        <text>2-deoxy-D-ribose 5-phosphate = D-glyceraldehyde 3-phosphate + acetaldehyde</text>
        <dbReference type="Rhea" id="RHEA:12821"/>
        <dbReference type="ChEBI" id="CHEBI:15343"/>
        <dbReference type="ChEBI" id="CHEBI:59776"/>
        <dbReference type="ChEBI" id="CHEBI:62877"/>
        <dbReference type="EC" id="4.1.2.4"/>
    </reaction>
</comment>
<feature type="active site" description="Proton donor/acceptor" evidence="8">
    <location>
        <position position="225"/>
    </location>
</feature>
<dbReference type="EC" id="4.1.2.4" evidence="2"/>
<dbReference type="NCBIfam" id="TIGR00126">
    <property type="entry name" value="deoC"/>
    <property type="match status" value="1"/>
</dbReference>
<dbReference type="GO" id="GO:0005737">
    <property type="term" value="C:cytoplasm"/>
    <property type="evidence" value="ECO:0007669"/>
    <property type="project" value="InterPro"/>
</dbReference>
<dbReference type="PANTHER" id="PTHR10889:SF1">
    <property type="entry name" value="DEOXYRIBOSE-PHOSPHATE ALDOLASE"/>
    <property type="match status" value="1"/>
</dbReference>
<evidence type="ECO:0000256" key="8">
    <source>
        <dbReference type="PIRSR" id="PIRSR001357-50"/>
    </source>
</evidence>
<dbReference type="UniPathway" id="UPA00002">
    <property type="reaction ID" value="UER00468"/>
</dbReference>
<evidence type="ECO:0000256" key="3">
    <source>
        <dbReference type="ARBA" id="ARBA00022490"/>
    </source>
</evidence>
<dbReference type="InterPro" id="IPR028581">
    <property type="entry name" value="DeoC_typeI"/>
</dbReference>
<dbReference type="InterPro" id="IPR013785">
    <property type="entry name" value="Aldolase_TIM"/>
</dbReference>
<accession>A0A2G5I8A8</accession>
<dbReference type="HAMAP" id="MF_00114">
    <property type="entry name" value="DeoC_type1"/>
    <property type="match status" value="1"/>
</dbReference>
<dbReference type="GO" id="GO:0046386">
    <property type="term" value="P:deoxyribose phosphate catabolic process"/>
    <property type="evidence" value="ECO:0007669"/>
    <property type="project" value="UniProtKB-UniPathway"/>
</dbReference>
<evidence type="ECO:0000256" key="7">
    <source>
        <dbReference type="ARBA" id="ARBA00048791"/>
    </source>
</evidence>
<evidence type="ECO:0000313" key="10">
    <source>
        <dbReference type="EMBL" id="PIB01038.1"/>
    </source>
</evidence>
<dbReference type="SUPFAM" id="SSF51569">
    <property type="entry name" value="Aldolase"/>
    <property type="match status" value="1"/>
</dbReference>
<name>A0A2G5I8A8_CERBT</name>
<keyword evidence="13" id="KW-1185">Reference proteome</keyword>
<dbReference type="Gene3D" id="3.20.20.70">
    <property type="entry name" value="Aldolase class I"/>
    <property type="match status" value="1"/>
</dbReference>
<dbReference type="GO" id="GO:0009264">
    <property type="term" value="P:deoxyribonucleotide catabolic process"/>
    <property type="evidence" value="ECO:0007669"/>
    <property type="project" value="InterPro"/>
</dbReference>
<evidence type="ECO:0000256" key="5">
    <source>
        <dbReference type="ARBA" id="ARBA00023270"/>
    </source>
</evidence>
<evidence type="ECO:0000256" key="4">
    <source>
        <dbReference type="ARBA" id="ARBA00023239"/>
    </source>
</evidence>
<keyword evidence="5 8" id="KW-0704">Schiff base</keyword>
<evidence type="ECO:0000256" key="2">
    <source>
        <dbReference type="ARBA" id="ARBA00012515"/>
    </source>
</evidence>
<gene>
    <name evidence="10" type="ORF">CB0940_02107</name>
    <name evidence="11" type="ORF">RHO25_002374</name>
</gene>
<dbReference type="EMBL" id="LKMD01000100">
    <property type="protein sequence ID" value="PIB01038.1"/>
    <property type="molecule type" value="Genomic_DNA"/>
</dbReference>
<evidence type="ECO:0000256" key="1">
    <source>
        <dbReference type="ARBA" id="ARBA00010936"/>
    </source>
</evidence>
<dbReference type="Pfam" id="PF01791">
    <property type="entry name" value="DeoC"/>
    <property type="match status" value="1"/>
</dbReference>
<reference evidence="10 12" key="1">
    <citation type="submission" date="2015-10" db="EMBL/GenBank/DDBJ databases">
        <title>The cercosporin biosynthetic gene cluster was horizontally transferred to several fungal lineages and shown to be expanded in Cercospora beticola based on microsynteny with recipient genomes.</title>
        <authorList>
            <person name="De Jonge R."/>
            <person name="Ebert M.K."/>
            <person name="Suttle J.C."/>
            <person name="Jurick Ii W.M."/>
            <person name="Secor G.A."/>
            <person name="Thomma B.P."/>
            <person name="Van De Peer Y."/>
            <person name="Bolton M.D."/>
        </authorList>
    </citation>
    <scope>NUCLEOTIDE SEQUENCE [LARGE SCALE GENOMIC DNA]</scope>
    <source>
        <strain evidence="10 12">09-40</strain>
    </source>
</reference>
<reference evidence="11 13" key="2">
    <citation type="submission" date="2023-09" db="EMBL/GenBank/DDBJ databases">
        <title>Complete-Gapless Cercospora beticola genome.</title>
        <authorList>
            <person name="Wyatt N.A."/>
            <person name="Spanner R.E."/>
            <person name="Bolton M.D."/>
        </authorList>
    </citation>
    <scope>NUCLEOTIDE SEQUENCE [LARGE SCALE GENOMIC DNA]</scope>
    <source>
        <strain evidence="11">Cb09-40</strain>
    </source>
</reference>
<evidence type="ECO:0000256" key="6">
    <source>
        <dbReference type="ARBA" id="ARBA00032755"/>
    </source>
</evidence>
<dbReference type="InterPro" id="IPR002915">
    <property type="entry name" value="DeoC/FbaB/LacD_aldolase"/>
</dbReference>
<dbReference type="InterPro" id="IPR011343">
    <property type="entry name" value="DeoC"/>
</dbReference>
<dbReference type="PANTHER" id="PTHR10889">
    <property type="entry name" value="DEOXYRIBOSE-PHOSPHATE ALDOLASE"/>
    <property type="match status" value="1"/>
</dbReference>
<feature type="region of interest" description="Disordered" evidence="9">
    <location>
        <begin position="259"/>
        <end position="279"/>
    </location>
</feature>
<dbReference type="AlphaFoldDB" id="A0A2G5I8A8"/>
<dbReference type="GO" id="GO:0004139">
    <property type="term" value="F:deoxyribose-phosphate aldolase activity"/>
    <property type="evidence" value="ECO:0007669"/>
    <property type="project" value="UniProtKB-EC"/>
</dbReference>
<evidence type="ECO:0000313" key="13">
    <source>
        <dbReference type="Proteomes" id="UP001302367"/>
    </source>
</evidence>
<keyword evidence="3" id="KW-0963">Cytoplasm</keyword>
<dbReference type="SMART" id="SM01133">
    <property type="entry name" value="DeoC"/>
    <property type="match status" value="1"/>
</dbReference>
<dbReference type="OrthoDB" id="70823at2759"/>
<evidence type="ECO:0000256" key="9">
    <source>
        <dbReference type="SAM" id="MobiDB-lite"/>
    </source>
</evidence>
<dbReference type="GO" id="GO:0016052">
    <property type="term" value="P:carbohydrate catabolic process"/>
    <property type="evidence" value="ECO:0007669"/>
    <property type="project" value="TreeGrafter"/>
</dbReference>
<dbReference type="FunFam" id="3.20.20.70:FF:000044">
    <property type="entry name" value="Deoxyribose-phosphate aldolase"/>
    <property type="match status" value="1"/>
</dbReference>
<proteinExistence type="inferred from homology"/>
<evidence type="ECO:0000313" key="11">
    <source>
        <dbReference type="EMBL" id="WPA97763.1"/>
    </source>
</evidence>
<feature type="compositionally biased region" description="Low complexity" evidence="9">
    <location>
        <begin position="264"/>
        <end position="279"/>
    </location>
</feature>
<dbReference type="EMBL" id="CP134185">
    <property type="protein sequence ID" value="WPA97763.1"/>
    <property type="molecule type" value="Genomic_DNA"/>
</dbReference>
<protein>
    <recommendedName>
        <fullName evidence="2">deoxyribose-phosphate aldolase</fullName>
        <ecNumber evidence="2">4.1.2.4</ecNumber>
    </recommendedName>
    <alternativeName>
        <fullName evidence="6">2-deoxy-D-ribose 5-phosphate aldolase</fullName>
    </alternativeName>
</protein>